<comment type="caution">
    <text evidence="3">The sequence shown here is derived from an EMBL/GenBank/DDBJ whole genome shotgun (WGS) entry which is preliminary data.</text>
</comment>
<evidence type="ECO:0000256" key="1">
    <source>
        <dbReference type="SAM" id="MobiDB-lite"/>
    </source>
</evidence>
<dbReference type="STRING" id="135208.A0A4Y9ZLS1"/>
<dbReference type="OrthoDB" id="5390558at2759"/>
<feature type="domain" description="Hyaluronan/mRNA-binding protein" evidence="2">
    <location>
        <begin position="109"/>
        <end position="157"/>
    </location>
</feature>
<gene>
    <name evidence="3" type="ORF">EWM64_g8450</name>
</gene>
<sequence length="184" mass="18928">MSVATKNPFAILEDDSSRPSTPAPAAKKTDAPAATPAPASRGAPKSRGPAARGGRYYQRGGKAPREGQEAAAEEAPADGEKKKFEGEGRGRGRGRGRGGRGGDRGGRGRPFDRHSATGKTDSDKKVHQSWGGDDGTTELKAEEAAGADAQAEVANNDWAGTPTADADPWATPQALAVGGRQQLL</sequence>
<feature type="compositionally biased region" description="Basic and acidic residues" evidence="1">
    <location>
        <begin position="78"/>
        <end position="90"/>
    </location>
</feature>
<reference evidence="3 4" key="1">
    <citation type="submission" date="2019-02" db="EMBL/GenBank/DDBJ databases">
        <title>Genome sequencing of the rare red list fungi Hericium alpestre (H. flagellum).</title>
        <authorList>
            <person name="Buettner E."/>
            <person name="Kellner H."/>
        </authorList>
    </citation>
    <scope>NUCLEOTIDE SEQUENCE [LARGE SCALE GENOMIC DNA]</scope>
    <source>
        <strain evidence="3 4">DSM 108284</strain>
    </source>
</reference>
<feature type="compositionally biased region" description="Low complexity" evidence="1">
    <location>
        <begin position="18"/>
        <end position="61"/>
    </location>
</feature>
<keyword evidence="4" id="KW-1185">Reference proteome</keyword>
<name>A0A4Y9ZLS1_9AGAM</name>
<dbReference type="InterPro" id="IPR006861">
    <property type="entry name" value="HABP4_PAIRBP1-bd"/>
</dbReference>
<organism evidence="3 4">
    <name type="scientific">Hericium alpestre</name>
    <dbReference type="NCBI Taxonomy" id="135208"/>
    <lineage>
        <taxon>Eukaryota</taxon>
        <taxon>Fungi</taxon>
        <taxon>Dikarya</taxon>
        <taxon>Basidiomycota</taxon>
        <taxon>Agaricomycotina</taxon>
        <taxon>Agaricomycetes</taxon>
        <taxon>Russulales</taxon>
        <taxon>Hericiaceae</taxon>
        <taxon>Hericium</taxon>
    </lineage>
</organism>
<evidence type="ECO:0000259" key="2">
    <source>
        <dbReference type="Pfam" id="PF04774"/>
    </source>
</evidence>
<dbReference type="AlphaFoldDB" id="A0A4Y9ZLS1"/>
<feature type="compositionally biased region" description="Basic and acidic residues" evidence="1">
    <location>
        <begin position="100"/>
        <end position="126"/>
    </location>
</feature>
<feature type="compositionally biased region" description="Low complexity" evidence="1">
    <location>
        <begin position="144"/>
        <end position="154"/>
    </location>
</feature>
<dbReference type="Proteomes" id="UP000298061">
    <property type="component" value="Unassembled WGS sequence"/>
</dbReference>
<protein>
    <recommendedName>
        <fullName evidence="2">Hyaluronan/mRNA-binding protein domain-containing protein</fullName>
    </recommendedName>
</protein>
<dbReference type="EMBL" id="SFCI01001522">
    <property type="protein sequence ID" value="TFY75565.1"/>
    <property type="molecule type" value="Genomic_DNA"/>
</dbReference>
<dbReference type="Gene3D" id="6.10.140.1040">
    <property type="match status" value="1"/>
</dbReference>
<proteinExistence type="predicted"/>
<feature type="region of interest" description="Disordered" evidence="1">
    <location>
        <begin position="1"/>
        <end position="169"/>
    </location>
</feature>
<evidence type="ECO:0000313" key="4">
    <source>
        <dbReference type="Proteomes" id="UP000298061"/>
    </source>
</evidence>
<evidence type="ECO:0000313" key="3">
    <source>
        <dbReference type="EMBL" id="TFY75565.1"/>
    </source>
</evidence>
<dbReference type="Pfam" id="PF04774">
    <property type="entry name" value="HABP4_PAI-RBP1"/>
    <property type="match status" value="1"/>
</dbReference>
<accession>A0A4Y9ZLS1</accession>